<dbReference type="InterPro" id="IPR001509">
    <property type="entry name" value="Epimerase_deHydtase"/>
</dbReference>
<gene>
    <name evidence="2" type="ORF">DFR29_118106</name>
</gene>
<dbReference type="PANTHER" id="PTHR12126:SF11">
    <property type="entry name" value="NADH DEHYDROGENASE [UBIQUINONE] 1 ALPHA SUBCOMPLEX SUBUNIT 9, MITOCHONDRIAL"/>
    <property type="match status" value="1"/>
</dbReference>
<dbReference type="InterPro" id="IPR036291">
    <property type="entry name" value="NAD(P)-bd_dom_sf"/>
</dbReference>
<dbReference type="InterPro" id="IPR051207">
    <property type="entry name" value="ComplexI_NDUFA9_subunit"/>
</dbReference>
<reference evidence="2 3" key="1">
    <citation type="submission" date="2019-03" db="EMBL/GenBank/DDBJ databases">
        <title>Genomic Encyclopedia of Type Strains, Phase IV (KMG-IV): sequencing the most valuable type-strain genomes for metagenomic binning, comparative biology and taxonomic classification.</title>
        <authorList>
            <person name="Goeker M."/>
        </authorList>
    </citation>
    <scope>NUCLEOTIDE SEQUENCE [LARGE SCALE GENOMIC DNA]</scope>
    <source>
        <strain evidence="2 3">DSM 21667</strain>
    </source>
</reference>
<protein>
    <submittedName>
        <fullName evidence="2">Nucleoside-diphosphate-sugar epimerase</fullName>
    </submittedName>
</protein>
<dbReference type="OrthoDB" id="5565437at2"/>
<comment type="caution">
    <text evidence="2">The sequence shown here is derived from an EMBL/GenBank/DDBJ whole genome shotgun (WGS) entry which is preliminary data.</text>
</comment>
<sequence length="286" mass="30124">MQRVLVIGGSGAVGGFLLQRLGAAGQSVLALSRQPQLPRTGVQWLRAGLAPDLAVPAIDALICAGPLDAFVDWLCAAALPGLQRVIALSSMSAASKQTSVDAAERELAARLAACEQRLAQHCQVHDVAWTVLRPTLIYGAGVDRSLSPLARQAQRYGVFPRIAGARGLRQPVHADDVAAACVAALAGAGAGQLFELGGGERLSYAQMLERVRAGLGRRTLPLPLPIYLLRRIARLSGRGGGMVQRLTQDLLADNAPAEAVLGYRPRPFQPGPECWAAVSPERDGVQ</sequence>
<dbReference type="Gene3D" id="3.40.50.720">
    <property type="entry name" value="NAD(P)-binding Rossmann-like Domain"/>
    <property type="match status" value="1"/>
</dbReference>
<name>A0A4R6YN94_9GAMM</name>
<evidence type="ECO:0000313" key="3">
    <source>
        <dbReference type="Proteomes" id="UP000295293"/>
    </source>
</evidence>
<feature type="domain" description="NAD-dependent epimerase/dehydratase" evidence="1">
    <location>
        <begin position="81"/>
        <end position="194"/>
    </location>
</feature>
<dbReference type="RefSeq" id="WP_133821176.1">
    <property type="nucleotide sequence ID" value="NZ_SNZH01000018.1"/>
</dbReference>
<dbReference type="SUPFAM" id="SSF51735">
    <property type="entry name" value="NAD(P)-binding Rossmann-fold domains"/>
    <property type="match status" value="1"/>
</dbReference>
<dbReference type="GO" id="GO:0044877">
    <property type="term" value="F:protein-containing complex binding"/>
    <property type="evidence" value="ECO:0007669"/>
    <property type="project" value="TreeGrafter"/>
</dbReference>
<proteinExistence type="predicted"/>
<organism evidence="2 3">
    <name type="scientific">Tahibacter aquaticus</name>
    <dbReference type="NCBI Taxonomy" id="520092"/>
    <lineage>
        <taxon>Bacteria</taxon>
        <taxon>Pseudomonadati</taxon>
        <taxon>Pseudomonadota</taxon>
        <taxon>Gammaproteobacteria</taxon>
        <taxon>Lysobacterales</taxon>
        <taxon>Rhodanobacteraceae</taxon>
        <taxon>Tahibacter</taxon>
    </lineage>
</organism>
<evidence type="ECO:0000313" key="2">
    <source>
        <dbReference type="EMBL" id="TDR38963.1"/>
    </source>
</evidence>
<dbReference type="PANTHER" id="PTHR12126">
    <property type="entry name" value="NADH-UBIQUINONE OXIDOREDUCTASE 39 KDA SUBUNIT-RELATED"/>
    <property type="match status" value="1"/>
</dbReference>
<dbReference type="AlphaFoldDB" id="A0A4R6YN94"/>
<dbReference type="Proteomes" id="UP000295293">
    <property type="component" value="Unassembled WGS sequence"/>
</dbReference>
<keyword evidence="3" id="KW-1185">Reference proteome</keyword>
<dbReference type="EMBL" id="SNZH01000018">
    <property type="protein sequence ID" value="TDR38963.1"/>
    <property type="molecule type" value="Genomic_DNA"/>
</dbReference>
<dbReference type="Pfam" id="PF01370">
    <property type="entry name" value="Epimerase"/>
    <property type="match status" value="1"/>
</dbReference>
<evidence type="ECO:0000259" key="1">
    <source>
        <dbReference type="Pfam" id="PF01370"/>
    </source>
</evidence>
<accession>A0A4R6YN94</accession>